<evidence type="ECO:0000313" key="1">
    <source>
        <dbReference type="EMBL" id="KAI4373679.1"/>
    </source>
</evidence>
<sequence length="198" mass="22712">MNLPVKGSWIWKRILQARTVPKALLSWKVGDGSRISFWFDRWDDYSMLLDLFSESTIIQFRIPLNATVTEVFGSSSWINYEHGQLEDGVRVAKPLGRGGFGRWASPRVSLFMWLLAKGRLRTYSLWFGKGLMSPALCILCSSSDETPDHLLFSCPYAEQAWYSLQCLMNITALPTTWDYSNNLFQVIIGAYVFWVVYG</sequence>
<accession>A0ACB9R492</accession>
<dbReference type="Proteomes" id="UP001057402">
    <property type="component" value="Chromosome 4"/>
</dbReference>
<gene>
    <name evidence="1" type="ORF">MLD38_011780</name>
</gene>
<reference evidence="2" key="1">
    <citation type="journal article" date="2023" name="Front. Plant Sci.">
        <title>Chromosomal-level genome assembly of Melastoma candidum provides insights into trichome evolution.</title>
        <authorList>
            <person name="Zhong Y."/>
            <person name="Wu W."/>
            <person name="Sun C."/>
            <person name="Zou P."/>
            <person name="Liu Y."/>
            <person name="Dai S."/>
            <person name="Zhou R."/>
        </authorList>
    </citation>
    <scope>NUCLEOTIDE SEQUENCE [LARGE SCALE GENOMIC DNA]</scope>
</reference>
<comment type="caution">
    <text evidence="1">The sequence shown here is derived from an EMBL/GenBank/DDBJ whole genome shotgun (WGS) entry which is preliminary data.</text>
</comment>
<keyword evidence="2" id="KW-1185">Reference proteome</keyword>
<protein>
    <submittedName>
        <fullName evidence="1">Uncharacterized protein</fullName>
    </submittedName>
</protein>
<organism evidence="1 2">
    <name type="scientific">Melastoma candidum</name>
    <dbReference type="NCBI Taxonomy" id="119954"/>
    <lineage>
        <taxon>Eukaryota</taxon>
        <taxon>Viridiplantae</taxon>
        <taxon>Streptophyta</taxon>
        <taxon>Embryophyta</taxon>
        <taxon>Tracheophyta</taxon>
        <taxon>Spermatophyta</taxon>
        <taxon>Magnoliopsida</taxon>
        <taxon>eudicotyledons</taxon>
        <taxon>Gunneridae</taxon>
        <taxon>Pentapetalae</taxon>
        <taxon>rosids</taxon>
        <taxon>malvids</taxon>
        <taxon>Myrtales</taxon>
        <taxon>Melastomataceae</taxon>
        <taxon>Melastomatoideae</taxon>
        <taxon>Melastomateae</taxon>
        <taxon>Melastoma</taxon>
    </lineage>
</organism>
<proteinExistence type="predicted"/>
<evidence type="ECO:0000313" key="2">
    <source>
        <dbReference type="Proteomes" id="UP001057402"/>
    </source>
</evidence>
<dbReference type="EMBL" id="CM042883">
    <property type="protein sequence ID" value="KAI4373679.1"/>
    <property type="molecule type" value="Genomic_DNA"/>
</dbReference>
<name>A0ACB9R492_9MYRT</name>